<keyword evidence="1" id="KW-1277">Toxin-antitoxin system</keyword>
<dbReference type="Gene3D" id="3.30.920.30">
    <property type="entry name" value="Hypothetical protein"/>
    <property type="match status" value="1"/>
</dbReference>
<dbReference type="GO" id="GO:0003729">
    <property type="term" value="F:mRNA binding"/>
    <property type="evidence" value="ECO:0007669"/>
    <property type="project" value="InterPro"/>
</dbReference>
<dbReference type="Pfam" id="PF07927">
    <property type="entry name" value="HicA_toxin"/>
    <property type="match status" value="1"/>
</dbReference>
<proteinExistence type="predicted"/>
<dbReference type="InterPro" id="IPR012933">
    <property type="entry name" value="HicA_mRNA_interferase"/>
</dbReference>
<evidence type="ECO:0000313" key="7">
    <source>
        <dbReference type="EMBL" id="GGM52275.1"/>
    </source>
</evidence>
<organism evidence="7 8">
    <name type="scientific">Haloarcula argentinensis</name>
    <dbReference type="NCBI Taxonomy" id="43776"/>
    <lineage>
        <taxon>Archaea</taxon>
        <taxon>Methanobacteriati</taxon>
        <taxon>Methanobacteriota</taxon>
        <taxon>Stenosarchaea group</taxon>
        <taxon>Halobacteria</taxon>
        <taxon>Halobacteriales</taxon>
        <taxon>Haloarculaceae</taxon>
        <taxon>Haloarcula</taxon>
    </lineage>
</organism>
<keyword evidence="6" id="KW-0346">Stress response</keyword>
<dbReference type="EMBL" id="BMON01000009">
    <property type="protein sequence ID" value="GGM52275.1"/>
    <property type="molecule type" value="Genomic_DNA"/>
</dbReference>
<reference evidence="7" key="1">
    <citation type="journal article" date="2014" name="Int. J. Syst. Evol. Microbiol.">
        <title>Complete genome sequence of Corynebacterium casei LMG S-19264T (=DSM 44701T), isolated from a smear-ripened cheese.</title>
        <authorList>
            <consortium name="US DOE Joint Genome Institute (JGI-PGF)"/>
            <person name="Walter F."/>
            <person name="Albersmeier A."/>
            <person name="Kalinowski J."/>
            <person name="Ruckert C."/>
        </authorList>
    </citation>
    <scope>NUCLEOTIDE SEQUENCE</scope>
    <source>
        <strain evidence="7">JCM 15759</strain>
    </source>
</reference>
<dbReference type="InterPro" id="IPR038570">
    <property type="entry name" value="HicA_sf"/>
</dbReference>
<keyword evidence="2" id="KW-0540">Nuclease</keyword>
<reference evidence="7" key="2">
    <citation type="submission" date="2020-09" db="EMBL/GenBank/DDBJ databases">
        <authorList>
            <person name="Sun Q."/>
            <person name="Ohkuma M."/>
        </authorList>
    </citation>
    <scope>NUCLEOTIDE SEQUENCE</scope>
    <source>
        <strain evidence="7">JCM 15759</strain>
    </source>
</reference>
<keyword evidence="3" id="KW-0255">Endonuclease</keyword>
<evidence type="ECO:0000313" key="8">
    <source>
        <dbReference type="Proteomes" id="UP000656367"/>
    </source>
</evidence>
<protein>
    <recommendedName>
        <fullName evidence="9">Type II toxin-antitoxin system HicA family toxin</fullName>
    </recommendedName>
</protein>
<keyword evidence="5" id="KW-0694">RNA-binding</keyword>
<evidence type="ECO:0000256" key="5">
    <source>
        <dbReference type="ARBA" id="ARBA00022884"/>
    </source>
</evidence>
<dbReference type="OrthoDB" id="7619at2157"/>
<sequence length="81" mass="9292">MSHPTFTGREVATVLIDMGYTPVDRTGSHFQLRYKHPETGEVRNVTVPLHGEIQTDTLRTIADQCGAEEFDAFCRWIDRNR</sequence>
<evidence type="ECO:0000256" key="1">
    <source>
        <dbReference type="ARBA" id="ARBA00022649"/>
    </source>
</evidence>
<dbReference type="GO" id="GO:0004519">
    <property type="term" value="F:endonuclease activity"/>
    <property type="evidence" value="ECO:0007669"/>
    <property type="project" value="UniProtKB-KW"/>
</dbReference>
<dbReference type="RefSeq" id="WP_188854051.1">
    <property type="nucleotide sequence ID" value="NZ_BMON01000009.1"/>
</dbReference>
<dbReference type="AlphaFoldDB" id="A0A830FJ92"/>
<name>A0A830FJ92_HALAR</name>
<evidence type="ECO:0000256" key="2">
    <source>
        <dbReference type="ARBA" id="ARBA00022722"/>
    </source>
</evidence>
<keyword evidence="4" id="KW-0378">Hydrolase</keyword>
<evidence type="ECO:0008006" key="9">
    <source>
        <dbReference type="Google" id="ProtNLM"/>
    </source>
</evidence>
<dbReference type="SUPFAM" id="SSF54786">
    <property type="entry name" value="YcfA/nrd intein domain"/>
    <property type="match status" value="1"/>
</dbReference>
<dbReference type="Proteomes" id="UP000656367">
    <property type="component" value="Unassembled WGS sequence"/>
</dbReference>
<accession>A0A830FJ92</accession>
<gene>
    <name evidence="7" type="ORF">GCM10009006_36800</name>
</gene>
<dbReference type="GO" id="GO:0016787">
    <property type="term" value="F:hydrolase activity"/>
    <property type="evidence" value="ECO:0007669"/>
    <property type="project" value="UniProtKB-KW"/>
</dbReference>
<evidence type="ECO:0000256" key="6">
    <source>
        <dbReference type="ARBA" id="ARBA00023016"/>
    </source>
</evidence>
<comment type="caution">
    <text evidence="7">The sequence shown here is derived from an EMBL/GenBank/DDBJ whole genome shotgun (WGS) entry which is preliminary data.</text>
</comment>
<evidence type="ECO:0000256" key="3">
    <source>
        <dbReference type="ARBA" id="ARBA00022759"/>
    </source>
</evidence>
<evidence type="ECO:0000256" key="4">
    <source>
        <dbReference type="ARBA" id="ARBA00022801"/>
    </source>
</evidence>